<dbReference type="RefSeq" id="WP_011358297.1">
    <property type="nucleotide sequence ID" value="NC_007512.1"/>
</dbReference>
<evidence type="ECO:0000259" key="1">
    <source>
        <dbReference type="Pfam" id="PF14086"/>
    </source>
</evidence>
<organism evidence="2 3">
    <name type="scientific">Chlorobium luteolum (strain DSM 273 / BCRC 81028 / 2530)</name>
    <name type="common">Pelodictyon luteolum</name>
    <dbReference type="NCBI Taxonomy" id="319225"/>
    <lineage>
        <taxon>Bacteria</taxon>
        <taxon>Pseudomonadati</taxon>
        <taxon>Chlorobiota</taxon>
        <taxon>Chlorobiia</taxon>
        <taxon>Chlorobiales</taxon>
        <taxon>Chlorobiaceae</taxon>
        <taxon>Chlorobium/Pelodictyon group</taxon>
        <taxon>Pelodictyon</taxon>
    </lineage>
</organism>
<dbReference type="HOGENOM" id="CLU_177704_0_1_10"/>
<dbReference type="EMBL" id="CP000096">
    <property type="protein sequence ID" value="ABB24425.1"/>
    <property type="molecule type" value="Genomic_DNA"/>
</dbReference>
<dbReference type="Pfam" id="PF14086">
    <property type="entry name" value="DUF4266"/>
    <property type="match status" value="1"/>
</dbReference>
<feature type="domain" description="DUF4266" evidence="1">
    <location>
        <begin position="27"/>
        <end position="76"/>
    </location>
</feature>
<proteinExistence type="predicted"/>
<accession>Q3B2K6</accession>
<dbReference type="eggNOG" id="ENOG5032YN8">
    <property type="taxonomic scope" value="Bacteria"/>
</dbReference>
<keyword evidence="2" id="KW-0449">Lipoprotein</keyword>
<evidence type="ECO:0000313" key="3">
    <source>
        <dbReference type="Proteomes" id="UP000002709"/>
    </source>
</evidence>
<sequence length="76" mass="8086">MMNINKKKIMQYAVLLTIAVLSGCSSVKPWQKGTLARPEMTFEGDRLDNMYIEHIYSSKEGASGGAGVAGGGCGCN</sequence>
<evidence type="ECO:0000313" key="2">
    <source>
        <dbReference type="EMBL" id="ABB24425.1"/>
    </source>
</evidence>
<dbReference type="AlphaFoldDB" id="Q3B2K6"/>
<dbReference type="KEGG" id="plt:Plut_1571"/>
<dbReference type="Proteomes" id="UP000002709">
    <property type="component" value="Chromosome"/>
</dbReference>
<gene>
    <name evidence="2" type="ordered locus">Plut_1571</name>
</gene>
<dbReference type="InterPro" id="IPR025362">
    <property type="entry name" value="DUF4266"/>
</dbReference>
<reference evidence="3" key="1">
    <citation type="submission" date="2005-08" db="EMBL/GenBank/DDBJ databases">
        <title>Complete sequence of Pelodictyon luteolum DSM 273.</title>
        <authorList>
            <consortium name="US DOE Joint Genome Institute"/>
            <person name="Copeland A."/>
            <person name="Lucas S."/>
            <person name="Lapidus A."/>
            <person name="Barry K."/>
            <person name="Detter J.C."/>
            <person name="Glavina T."/>
            <person name="Hammon N."/>
            <person name="Israni S."/>
            <person name="Pitluck S."/>
            <person name="Bryant D."/>
            <person name="Schmutz J."/>
            <person name="Larimer F."/>
            <person name="Land M."/>
            <person name="Kyrpides N."/>
            <person name="Ivanova N."/>
            <person name="Richardson P."/>
        </authorList>
    </citation>
    <scope>NUCLEOTIDE SEQUENCE [LARGE SCALE GENOMIC DNA]</scope>
    <source>
        <strain evidence="3">DSM 273 / BCRC 81028 / 2530</strain>
    </source>
</reference>
<dbReference type="STRING" id="319225.Plut_1571"/>
<dbReference type="PROSITE" id="PS51257">
    <property type="entry name" value="PROKAR_LIPOPROTEIN"/>
    <property type="match status" value="1"/>
</dbReference>
<protein>
    <submittedName>
        <fullName evidence="2">Lipoprotein, putative</fullName>
    </submittedName>
</protein>
<name>Q3B2K6_CHLL3</name>
<keyword evidence="3" id="KW-1185">Reference proteome</keyword>